<protein>
    <submittedName>
        <fullName evidence="1">Uncharacterized protein</fullName>
    </submittedName>
</protein>
<evidence type="ECO:0000313" key="1">
    <source>
        <dbReference type="EMBL" id="KKN27942.1"/>
    </source>
</evidence>
<name>A0A0F9PT68_9ZZZZ</name>
<accession>A0A0F9PT68</accession>
<dbReference type="AlphaFoldDB" id="A0A0F9PT68"/>
<proteinExistence type="predicted"/>
<gene>
    <name evidence="1" type="ORF">LCGC14_0859320</name>
</gene>
<organism evidence="1">
    <name type="scientific">marine sediment metagenome</name>
    <dbReference type="NCBI Taxonomy" id="412755"/>
    <lineage>
        <taxon>unclassified sequences</taxon>
        <taxon>metagenomes</taxon>
        <taxon>ecological metagenomes</taxon>
    </lineage>
</organism>
<reference evidence="1" key="1">
    <citation type="journal article" date="2015" name="Nature">
        <title>Complex archaea that bridge the gap between prokaryotes and eukaryotes.</title>
        <authorList>
            <person name="Spang A."/>
            <person name="Saw J.H."/>
            <person name="Jorgensen S.L."/>
            <person name="Zaremba-Niedzwiedzka K."/>
            <person name="Martijn J."/>
            <person name="Lind A.E."/>
            <person name="van Eijk R."/>
            <person name="Schleper C."/>
            <person name="Guy L."/>
            <person name="Ettema T.J."/>
        </authorList>
    </citation>
    <scope>NUCLEOTIDE SEQUENCE</scope>
</reference>
<comment type="caution">
    <text evidence="1">The sequence shown here is derived from an EMBL/GenBank/DDBJ whole genome shotgun (WGS) entry which is preliminary data.</text>
</comment>
<dbReference type="EMBL" id="LAZR01002603">
    <property type="protein sequence ID" value="KKN27942.1"/>
    <property type="molecule type" value="Genomic_DNA"/>
</dbReference>
<sequence>MGRKKRAYTRASATVEEIPSVGQSPDMLIAEHEGRMVQDESEDGDGVVTTHTRPGTLVMYKPTETQGYTPRTVSGSAVRLLLRQGWREVCPDCNKRHVDKNGKDSTDPNLCSAREPLAVRVCRVCTKRIFDNRRFTFDGKMGGDDPNVIEDEAYDESTPEERTKASLNLHYWVLHPREAQMMNIPPLPTALRGMAETGASNV</sequence>